<accession>A0AAF0D2B1</accession>
<protein>
    <recommendedName>
        <fullName evidence="8">Phosphoribosylformylglycinamidine synthase subunit PurQ</fullName>
        <shortName evidence="8">FGAM synthase</shortName>
        <ecNumber evidence="8">6.3.5.3</ecNumber>
    </recommendedName>
    <alternativeName>
        <fullName evidence="8">Formylglycinamide ribonucleotide amidotransferase subunit I</fullName>
        <shortName evidence="8">FGAR amidotransferase I</shortName>
        <shortName evidence="8">FGAR-AT I</shortName>
    </alternativeName>
    <alternativeName>
        <fullName evidence="8">Glutaminase PurQ</fullName>
        <ecNumber evidence="8">3.5.1.2</ecNumber>
    </alternativeName>
    <alternativeName>
        <fullName evidence="8">Phosphoribosylformylglycinamidine synthase subunit I</fullName>
    </alternativeName>
</protein>
<dbReference type="KEGG" id="oyw:OdinLCB4_007620"/>
<evidence type="ECO:0000313" key="10">
    <source>
        <dbReference type="Proteomes" id="UP000186851"/>
    </source>
</evidence>
<keyword evidence="3 8" id="KW-0547">Nucleotide-binding</keyword>
<dbReference type="GO" id="GO:0005737">
    <property type="term" value="C:cytoplasm"/>
    <property type="evidence" value="ECO:0007669"/>
    <property type="project" value="UniProtKB-SubCell"/>
</dbReference>
<evidence type="ECO:0000256" key="1">
    <source>
        <dbReference type="ARBA" id="ARBA00022490"/>
    </source>
</evidence>
<reference evidence="9" key="1">
    <citation type="journal article" date="2017" name="Nature">
        <title>Asgard archaea illuminate the origin of eukaryotic cellular complexity.</title>
        <authorList>
            <person name="Zaremba-Niedzwiedzka K."/>
            <person name="Caceres E.F."/>
            <person name="Saw J.H."/>
            <person name="Backstrom D."/>
            <person name="Juzokaite L."/>
            <person name="Vancaester E."/>
            <person name="Seitz K.W."/>
            <person name="Anantharaman K."/>
            <person name="Starnawski P."/>
            <person name="Kjeldsen K.U."/>
            <person name="Scott M.B."/>
            <person name="Nunoura T."/>
            <person name="Banfield J.F."/>
            <person name="Schramm A."/>
            <person name="Baker B.J."/>
            <person name="Spang A."/>
            <person name="Ettema T.J.G."/>
        </authorList>
    </citation>
    <scope>NUCLEOTIDE SEQUENCE</scope>
    <source>
        <strain evidence="9">LCB_4</strain>
    </source>
</reference>
<comment type="subunit">
    <text evidence="8">Part of the FGAM synthase complex composed of 1 PurL, 1 PurQ and 2 PurS subunits.</text>
</comment>
<keyword evidence="1 8" id="KW-0963">Cytoplasm</keyword>
<dbReference type="InterPro" id="IPR029062">
    <property type="entry name" value="Class_I_gatase-like"/>
</dbReference>
<feature type="active site" evidence="8">
    <location>
        <position position="203"/>
    </location>
</feature>
<keyword evidence="5 8" id="KW-0378">Hydrolase</keyword>
<comment type="catalytic activity">
    <reaction evidence="8">
        <text>L-glutamine + H2O = L-glutamate + NH4(+)</text>
        <dbReference type="Rhea" id="RHEA:15889"/>
        <dbReference type="ChEBI" id="CHEBI:15377"/>
        <dbReference type="ChEBI" id="CHEBI:28938"/>
        <dbReference type="ChEBI" id="CHEBI:29985"/>
        <dbReference type="ChEBI" id="CHEBI:58359"/>
        <dbReference type="EC" id="3.5.1.2"/>
    </reaction>
</comment>
<reference evidence="9" key="2">
    <citation type="journal article" date="2022" name="Nat. Microbiol.">
        <title>A closed Candidatus Odinarchaeum chromosome exposes Asgard archaeal viruses.</title>
        <authorList>
            <person name="Tamarit D."/>
            <person name="Caceres E.F."/>
            <person name="Krupovic M."/>
            <person name="Nijland R."/>
            <person name="Eme L."/>
            <person name="Robinson N.P."/>
            <person name="Ettema T.J.G."/>
        </authorList>
    </citation>
    <scope>NUCLEOTIDE SEQUENCE</scope>
    <source>
        <strain evidence="9">LCB_4</strain>
    </source>
</reference>
<comment type="catalytic activity">
    <reaction evidence="8">
        <text>N(2)-formyl-N(1)-(5-phospho-beta-D-ribosyl)glycinamide + L-glutamine + ATP + H2O = 2-formamido-N(1)-(5-O-phospho-beta-D-ribosyl)acetamidine + L-glutamate + ADP + phosphate + H(+)</text>
        <dbReference type="Rhea" id="RHEA:17129"/>
        <dbReference type="ChEBI" id="CHEBI:15377"/>
        <dbReference type="ChEBI" id="CHEBI:15378"/>
        <dbReference type="ChEBI" id="CHEBI:29985"/>
        <dbReference type="ChEBI" id="CHEBI:30616"/>
        <dbReference type="ChEBI" id="CHEBI:43474"/>
        <dbReference type="ChEBI" id="CHEBI:58359"/>
        <dbReference type="ChEBI" id="CHEBI:147286"/>
        <dbReference type="ChEBI" id="CHEBI:147287"/>
        <dbReference type="ChEBI" id="CHEBI:456216"/>
        <dbReference type="EC" id="6.3.5.3"/>
    </reaction>
</comment>
<gene>
    <name evidence="8 9" type="primary">purQ</name>
    <name evidence="9" type="ORF">OdinLCB4_007620</name>
</gene>
<dbReference type="HAMAP" id="MF_00421">
    <property type="entry name" value="PurQ"/>
    <property type="match status" value="1"/>
</dbReference>
<dbReference type="EC" id="6.3.5.3" evidence="8"/>
<dbReference type="CDD" id="cd01740">
    <property type="entry name" value="GATase1_FGAR_AT"/>
    <property type="match status" value="1"/>
</dbReference>
<dbReference type="AlphaFoldDB" id="A0AAF0D2B1"/>
<evidence type="ECO:0000256" key="5">
    <source>
        <dbReference type="ARBA" id="ARBA00022801"/>
    </source>
</evidence>
<keyword evidence="2 8" id="KW-0436">Ligase</keyword>
<evidence type="ECO:0000313" key="9">
    <source>
        <dbReference type="EMBL" id="WEU40325.1"/>
    </source>
</evidence>
<keyword evidence="6 8" id="KW-0067">ATP-binding</keyword>
<dbReference type="SMART" id="SM01211">
    <property type="entry name" value="GATase_5"/>
    <property type="match status" value="1"/>
</dbReference>
<dbReference type="GO" id="GO:0005524">
    <property type="term" value="F:ATP binding"/>
    <property type="evidence" value="ECO:0007669"/>
    <property type="project" value="UniProtKB-KW"/>
</dbReference>
<organism evidence="9 10">
    <name type="scientific">Odinarchaeota yellowstonii (strain LCB_4)</name>
    <dbReference type="NCBI Taxonomy" id="1841599"/>
    <lineage>
        <taxon>Archaea</taxon>
        <taxon>Promethearchaeati</taxon>
        <taxon>Candidatus Odinarchaeota</taxon>
        <taxon>Candidatus Odinarchaeia</taxon>
        <taxon>Candidatus Odinarchaeales</taxon>
        <taxon>Candidatus Odinarchaeaceae</taxon>
        <taxon>Candidatus Odinarchaeum</taxon>
    </lineage>
</organism>
<dbReference type="NCBIfam" id="NF002957">
    <property type="entry name" value="PRK03619.1"/>
    <property type="match status" value="1"/>
</dbReference>
<dbReference type="EC" id="3.5.1.2" evidence="8"/>
<evidence type="ECO:0000256" key="3">
    <source>
        <dbReference type="ARBA" id="ARBA00022741"/>
    </source>
</evidence>
<name>A0AAF0D2B1_ODILC</name>
<evidence type="ECO:0000256" key="7">
    <source>
        <dbReference type="ARBA" id="ARBA00022962"/>
    </source>
</evidence>
<dbReference type="EMBL" id="CP091871">
    <property type="protein sequence ID" value="WEU40325.1"/>
    <property type="molecule type" value="Genomic_DNA"/>
</dbReference>
<proteinExistence type="inferred from homology"/>
<dbReference type="PIRSF" id="PIRSF001586">
    <property type="entry name" value="FGAM_synth_I"/>
    <property type="match status" value="1"/>
</dbReference>
<dbReference type="Gene3D" id="3.40.50.880">
    <property type="match status" value="1"/>
</dbReference>
<keyword evidence="4 8" id="KW-0658">Purine biosynthesis</keyword>
<sequence length="235" mass="26480">MKIAIIQFPGSNCEYDALHVLRNVLKQDAHLVWHKEFKSGDFDAALLPGGFSYGDHLRAGVIAAYSPAMRYVREMASEGKPVLGICNGFQILIEAKLLDGALLQNNCLTFVCKWVNLRVETSRTPFTKYIKKFSILKLPVAHKEGRYVNTRKKIRELYENDQIVFKYVDDNGVETEDSNPNGSMDNIAGICNLEGNVVGLMPHPERASEPILSPYKTEHGRLIFESLIKYFNGGR</sequence>
<feature type="active site" evidence="8">
    <location>
        <position position="205"/>
    </location>
</feature>
<dbReference type="GO" id="GO:0004642">
    <property type="term" value="F:phosphoribosylformylglycinamidine synthase activity"/>
    <property type="evidence" value="ECO:0007669"/>
    <property type="project" value="UniProtKB-UniRule"/>
</dbReference>
<dbReference type="Proteomes" id="UP000186851">
    <property type="component" value="Chromosome"/>
</dbReference>
<keyword evidence="7 8" id="KW-0315">Glutamine amidotransferase</keyword>
<comment type="subcellular location">
    <subcellularLocation>
        <location evidence="8">Cytoplasm</location>
    </subcellularLocation>
</comment>
<dbReference type="NCBIfam" id="TIGR01737">
    <property type="entry name" value="FGAM_synth_I"/>
    <property type="match status" value="1"/>
</dbReference>
<dbReference type="GO" id="GO:0004359">
    <property type="term" value="F:glutaminase activity"/>
    <property type="evidence" value="ECO:0007669"/>
    <property type="project" value="UniProtKB-EC"/>
</dbReference>
<dbReference type="PROSITE" id="PS51273">
    <property type="entry name" value="GATASE_TYPE_1"/>
    <property type="match status" value="1"/>
</dbReference>
<evidence type="ECO:0000256" key="6">
    <source>
        <dbReference type="ARBA" id="ARBA00022840"/>
    </source>
</evidence>
<dbReference type="InterPro" id="IPR010075">
    <property type="entry name" value="PRibForGlyAmidine_synth_PurQ"/>
</dbReference>
<feature type="active site" description="Nucleophile" evidence="8">
    <location>
        <position position="86"/>
    </location>
</feature>
<dbReference type="PANTHER" id="PTHR47552">
    <property type="entry name" value="PHOSPHORIBOSYLFORMYLGLYCINAMIDINE SYNTHASE SUBUNIT PURQ"/>
    <property type="match status" value="1"/>
</dbReference>
<evidence type="ECO:0000256" key="4">
    <source>
        <dbReference type="ARBA" id="ARBA00022755"/>
    </source>
</evidence>
<evidence type="ECO:0000256" key="8">
    <source>
        <dbReference type="HAMAP-Rule" id="MF_00421"/>
    </source>
</evidence>
<dbReference type="SUPFAM" id="SSF52317">
    <property type="entry name" value="Class I glutamine amidotransferase-like"/>
    <property type="match status" value="1"/>
</dbReference>
<dbReference type="PANTHER" id="PTHR47552:SF1">
    <property type="entry name" value="PHOSPHORIBOSYLFORMYLGLYCINAMIDINE SYNTHASE SUBUNIT PURQ"/>
    <property type="match status" value="1"/>
</dbReference>
<comment type="pathway">
    <text evidence="8">Purine metabolism; IMP biosynthesis via de novo pathway; 5-amino-1-(5-phospho-D-ribosyl)imidazole from N(2)-formyl-N(1)-(5-phospho-D-ribosyl)glycinamide: step 1/2.</text>
</comment>
<evidence type="ECO:0000256" key="2">
    <source>
        <dbReference type="ARBA" id="ARBA00022598"/>
    </source>
</evidence>
<dbReference type="GO" id="GO:0006189">
    <property type="term" value="P:'de novo' IMP biosynthetic process"/>
    <property type="evidence" value="ECO:0007669"/>
    <property type="project" value="UniProtKB-UniRule"/>
</dbReference>
<comment type="function">
    <text evidence="8">Part of the phosphoribosylformylglycinamidine synthase complex involved in the purines biosynthetic pathway. Catalyzes the ATP-dependent conversion of formylglycinamide ribonucleotide (FGAR) and glutamine to yield formylglycinamidine ribonucleotide (FGAM) and glutamate. The FGAM synthase complex is composed of three subunits. PurQ produces an ammonia molecule by converting glutamine to glutamate. PurL transfers the ammonia molecule to FGAR to form FGAM in an ATP-dependent manner. PurS interacts with PurQ and PurL and is thought to assist in the transfer of the ammonia molecule from PurQ to PurL.</text>
</comment>
<dbReference type="Pfam" id="PF13507">
    <property type="entry name" value="GATase_5"/>
    <property type="match status" value="1"/>
</dbReference>